<accession>A0ABN9E0G7</accession>
<evidence type="ECO:0000313" key="2">
    <source>
        <dbReference type="Proteomes" id="UP001162483"/>
    </source>
</evidence>
<reference evidence="1" key="1">
    <citation type="submission" date="2023-05" db="EMBL/GenBank/DDBJ databases">
        <authorList>
            <person name="Stuckert A."/>
        </authorList>
    </citation>
    <scope>NUCLEOTIDE SEQUENCE</scope>
</reference>
<comment type="caution">
    <text evidence="1">The sequence shown here is derived from an EMBL/GenBank/DDBJ whole genome shotgun (WGS) entry which is preliminary data.</text>
</comment>
<proteinExistence type="predicted"/>
<evidence type="ECO:0000313" key="1">
    <source>
        <dbReference type="EMBL" id="CAI9577096.1"/>
    </source>
</evidence>
<keyword evidence="2" id="KW-1185">Reference proteome</keyword>
<name>A0ABN9E0G7_9NEOB</name>
<protein>
    <submittedName>
        <fullName evidence="1">Uncharacterized protein</fullName>
    </submittedName>
</protein>
<sequence>MQPIRSDTGPAPRTAGIVGLLYNLPFCGAGPVSPRVVGVTWCCPHPPHLHQDATG</sequence>
<dbReference type="Proteomes" id="UP001162483">
    <property type="component" value="Unassembled WGS sequence"/>
</dbReference>
<organism evidence="1 2">
    <name type="scientific">Staurois parvus</name>
    <dbReference type="NCBI Taxonomy" id="386267"/>
    <lineage>
        <taxon>Eukaryota</taxon>
        <taxon>Metazoa</taxon>
        <taxon>Chordata</taxon>
        <taxon>Craniata</taxon>
        <taxon>Vertebrata</taxon>
        <taxon>Euteleostomi</taxon>
        <taxon>Amphibia</taxon>
        <taxon>Batrachia</taxon>
        <taxon>Anura</taxon>
        <taxon>Neobatrachia</taxon>
        <taxon>Ranoidea</taxon>
        <taxon>Ranidae</taxon>
        <taxon>Staurois</taxon>
    </lineage>
</organism>
<dbReference type="EMBL" id="CATNWA010014889">
    <property type="protein sequence ID" value="CAI9577096.1"/>
    <property type="molecule type" value="Genomic_DNA"/>
</dbReference>
<gene>
    <name evidence="1" type="ORF">SPARVUS_LOCUS8627484</name>
</gene>